<evidence type="ECO:0000256" key="1">
    <source>
        <dbReference type="ARBA" id="ARBA00006529"/>
    </source>
</evidence>
<dbReference type="PANTHER" id="PTHR48016:SF45">
    <property type="entry name" value="OS04G0559800 PROTEIN"/>
    <property type="match status" value="1"/>
</dbReference>
<keyword evidence="3" id="KW-0547">Nucleotide-binding</keyword>
<evidence type="ECO:0000256" key="3">
    <source>
        <dbReference type="ARBA" id="ARBA00022741"/>
    </source>
</evidence>
<reference evidence="7 8" key="1">
    <citation type="submission" date="2024-03" db="EMBL/GenBank/DDBJ databases">
        <authorList>
            <person name="Martinez-Hernandez J."/>
        </authorList>
    </citation>
    <scope>NUCLEOTIDE SEQUENCE [LARGE SCALE GENOMIC DNA]</scope>
</reference>
<dbReference type="Pfam" id="PF00069">
    <property type="entry name" value="Pkinase"/>
    <property type="match status" value="1"/>
</dbReference>
<name>A0AAV1WPR1_LUPLU</name>
<comment type="similarity">
    <text evidence="1">Belongs to the protein kinase superfamily. STE Ser/Thr protein kinase family. MAP kinase kinase kinase subfamily.</text>
</comment>
<gene>
    <name evidence="7" type="ORF">LLUT_LOCUS12475</name>
</gene>
<evidence type="ECO:0000256" key="2">
    <source>
        <dbReference type="ARBA" id="ARBA00022679"/>
    </source>
</evidence>
<dbReference type="PANTHER" id="PTHR48016">
    <property type="entry name" value="MAP KINASE KINASE KINASE SSK2-RELATED-RELATED"/>
    <property type="match status" value="1"/>
</dbReference>
<keyword evidence="5" id="KW-0067">ATP-binding</keyword>
<evidence type="ECO:0000313" key="8">
    <source>
        <dbReference type="Proteomes" id="UP001497480"/>
    </source>
</evidence>
<proteinExistence type="inferred from homology"/>
<keyword evidence="4" id="KW-0418">Kinase</keyword>
<protein>
    <recommendedName>
        <fullName evidence="6">Protein kinase domain-containing protein</fullName>
    </recommendedName>
</protein>
<comment type="caution">
    <text evidence="7">The sequence shown here is derived from an EMBL/GenBank/DDBJ whole genome shotgun (WGS) entry which is preliminary data.</text>
</comment>
<dbReference type="EMBL" id="CAXHTB010000009">
    <property type="protein sequence ID" value="CAL0311415.1"/>
    <property type="molecule type" value="Genomic_DNA"/>
</dbReference>
<evidence type="ECO:0000259" key="6">
    <source>
        <dbReference type="PROSITE" id="PS50011"/>
    </source>
</evidence>
<organism evidence="7 8">
    <name type="scientific">Lupinus luteus</name>
    <name type="common">European yellow lupine</name>
    <dbReference type="NCBI Taxonomy" id="3873"/>
    <lineage>
        <taxon>Eukaryota</taxon>
        <taxon>Viridiplantae</taxon>
        <taxon>Streptophyta</taxon>
        <taxon>Embryophyta</taxon>
        <taxon>Tracheophyta</taxon>
        <taxon>Spermatophyta</taxon>
        <taxon>Magnoliopsida</taxon>
        <taxon>eudicotyledons</taxon>
        <taxon>Gunneridae</taxon>
        <taxon>Pentapetalae</taxon>
        <taxon>rosids</taxon>
        <taxon>fabids</taxon>
        <taxon>Fabales</taxon>
        <taxon>Fabaceae</taxon>
        <taxon>Papilionoideae</taxon>
        <taxon>50 kb inversion clade</taxon>
        <taxon>genistoids sensu lato</taxon>
        <taxon>core genistoids</taxon>
        <taxon>Genisteae</taxon>
        <taxon>Lupinus</taxon>
    </lineage>
</organism>
<dbReference type="SUPFAM" id="SSF56112">
    <property type="entry name" value="Protein kinase-like (PK-like)"/>
    <property type="match status" value="1"/>
</dbReference>
<dbReference type="Gene3D" id="1.10.510.10">
    <property type="entry name" value="Transferase(Phosphotransferase) domain 1"/>
    <property type="match status" value="2"/>
</dbReference>
<dbReference type="GO" id="GO:0005737">
    <property type="term" value="C:cytoplasm"/>
    <property type="evidence" value="ECO:0007669"/>
    <property type="project" value="TreeGrafter"/>
</dbReference>
<evidence type="ECO:0000256" key="4">
    <source>
        <dbReference type="ARBA" id="ARBA00022777"/>
    </source>
</evidence>
<dbReference type="GO" id="GO:0004709">
    <property type="term" value="F:MAP kinase kinase kinase activity"/>
    <property type="evidence" value="ECO:0007669"/>
    <property type="project" value="TreeGrafter"/>
</dbReference>
<dbReference type="InterPro" id="IPR050538">
    <property type="entry name" value="MAP_kinase_kinase_kinase"/>
</dbReference>
<dbReference type="PROSITE" id="PS50011">
    <property type="entry name" value="PROTEIN_KINASE_DOM"/>
    <property type="match status" value="1"/>
</dbReference>
<evidence type="ECO:0000256" key="5">
    <source>
        <dbReference type="ARBA" id="ARBA00022840"/>
    </source>
</evidence>
<sequence>MKEVTLCPDDPKSMESAKQLHQEVALLSNLRHPNIVRFYGSEMVGDKLYIYLEYAAGGSIYTLLQQYGQLGEPAIRSYTGQILSGLAYLHAKCIVHRDIKGANILVDPNGTISRHPCQFSLKGSPHWMAPEVAALFKLGNTEEIPPIPDYLSKEGKDFVNLCLQRDPRSRPSAAQLLLHPFVKNFKRERPIQGIGPDKLDSFLDPKASDINLSRDSLGSRSFSHTHIT</sequence>
<dbReference type="InterPro" id="IPR000719">
    <property type="entry name" value="Prot_kinase_dom"/>
</dbReference>
<feature type="domain" description="Protein kinase" evidence="6">
    <location>
        <begin position="1"/>
        <end position="182"/>
    </location>
</feature>
<evidence type="ECO:0000313" key="7">
    <source>
        <dbReference type="EMBL" id="CAL0311415.1"/>
    </source>
</evidence>
<dbReference type="SMART" id="SM00220">
    <property type="entry name" value="S_TKc"/>
    <property type="match status" value="1"/>
</dbReference>
<dbReference type="PROSITE" id="PS00108">
    <property type="entry name" value="PROTEIN_KINASE_ST"/>
    <property type="match status" value="1"/>
</dbReference>
<dbReference type="InterPro" id="IPR011009">
    <property type="entry name" value="Kinase-like_dom_sf"/>
</dbReference>
<keyword evidence="8" id="KW-1185">Reference proteome</keyword>
<keyword evidence="2" id="KW-0808">Transferase</keyword>
<dbReference type="InterPro" id="IPR008271">
    <property type="entry name" value="Ser/Thr_kinase_AS"/>
</dbReference>
<dbReference type="GO" id="GO:0005524">
    <property type="term" value="F:ATP binding"/>
    <property type="evidence" value="ECO:0007669"/>
    <property type="project" value="UniProtKB-KW"/>
</dbReference>
<dbReference type="AlphaFoldDB" id="A0AAV1WPR1"/>
<accession>A0AAV1WPR1</accession>
<dbReference type="Proteomes" id="UP001497480">
    <property type="component" value="Unassembled WGS sequence"/>
</dbReference>